<gene>
    <name evidence="2" type="ORF">XA68_13260</name>
</gene>
<protein>
    <submittedName>
        <fullName evidence="2">Uncharacterized protein</fullName>
    </submittedName>
</protein>
<evidence type="ECO:0000313" key="3">
    <source>
        <dbReference type="Proteomes" id="UP000037136"/>
    </source>
</evidence>
<keyword evidence="3" id="KW-1185">Reference proteome</keyword>
<reference evidence="2 3" key="1">
    <citation type="journal article" date="2015" name="BMC Genomics">
        <title>Gene expression during zombie ant biting behavior reflects the complexity underlying fungal parasitic behavioral manipulation.</title>
        <authorList>
            <person name="de Bekker C."/>
            <person name="Ohm R.A."/>
            <person name="Loreto R.G."/>
            <person name="Sebastian A."/>
            <person name="Albert I."/>
            <person name="Merrow M."/>
            <person name="Brachmann A."/>
            <person name="Hughes D.P."/>
        </authorList>
    </citation>
    <scope>NUCLEOTIDE SEQUENCE [LARGE SCALE GENOMIC DNA]</scope>
    <source>
        <strain evidence="2 3">SC16a</strain>
    </source>
</reference>
<evidence type="ECO:0000256" key="1">
    <source>
        <dbReference type="SAM" id="MobiDB-lite"/>
    </source>
</evidence>
<proteinExistence type="predicted"/>
<feature type="compositionally biased region" description="Acidic residues" evidence="1">
    <location>
        <begin position="28"/>
        <end position="41"/>
    </location>
</feature>
<dbReference type="Proteomes" id="UP000037136">
    <property type="component" value="Unassembled WGS sequence"/>
</dbReference>
<evidence type="ECO:0000313" key="2">
    <source>
        <dbReference type="EMBL" id="PFH62521.1"/>
    </source>
</evidence>
<feature type="region of interest" description="Disordered" evidence="1">
    <location>
        <begin position="1"/>
        <end position="78"/>
    </location>
</feature>
<accession>A0A2A9PN81</accession>
<dbReference type="EMBL" id="LAZP02000026">
    <property type="protein sequence ID" value="PFH62521.1"/>
    <property type="molecule type" value="Genomic_DNA"/>
</dbReference>
<feature type="compositionally biased region" description="Basic and acidic residues" evidence="1">
    <location>
        <begin position="56"/>
        <end position="78"/>
    </location>
</feature>
<organism evidence="2 3">
    <name type="scientific">Ophiocordyceps unilateralis</name>
    <name type="common">Zombie-ant fungus</name>
    <name type="synonym">Torrubia unilateralis</name>
    <dbReference type="NCBI Taxonomy" id="268505"/>
    <lineage>
        <taxon>Eukaryota</taxon>
        <taxon>Fungi</taxon>
        <taxon>Dikarya</taxon>
        <taxon>Ascomycota</taxon>
        <taxon>Pezizomycotina</taxon>
        <taxon>Sordariomycetes</taxon>
        <taxon>Hypocreomycetidae</taxon>
        <taxon>Hypocreales</taxon>
        <taxon>Ophiocordycipitaceae</taxon>
        <taxon>Ophiocordyceps</taxon>
    </lineage>
</organism>
<reference evidence="2 3" key="2">
    <citation type="journal article" date="2017" name="Sci. Rep.">
        <title>Ant-infecting Ophiocordyceps genomes reveal a high diversity of potential behavioral manipulation genes and a possible major role for enterotoxins.</title>
        <authorList>
            <person name="de Bekker C."/>
            <person name="Ohm R.A."/>
            <person name="Evans H.C."/>
            <person name="Brachmann A."/>
            <person name="Hughes D.P."/>
        </authorList>
    </citation>
    <scope>NUCLEOTIDE SEQUENCE [LARGE SCALE GENOMIC DNA]</scope>
    <source>
        <strain evidence="2 3">SC16a</strain>
    </source>
</reference>
<dbReference type="AlphaFoldDB" id="A0A2A9PN81"/>
<feature type="compositionally biased region" description="Basic and acidic residues" evidence="1">
    <location>
        <begin position="15"/>
        <end position="27"/>
    </location>
</feature>
<comment type="caution">
    <text evidence="2">The sequence shown here is derived from an EMBL/GenBank/DDBJ whole genome shotgun (WGS) entry which is preliminary data.</text>
</comment>
<name>A0A2A9PN81_OPHUN</name>
<sequence>MAPKEGGSEDEVEDDCGRNRKGQKGEKEAEEDDVGDEDGYEDDRKMGTETQDEDEKTNRDDAGGKNRSKAMAELDKTG</sequence>